<dbReference type="Proteomes" id="UP000240418">
    <property type="component" value="Unassembled WGS sequence"/>
</dbReference>
<comment type="caution">
    <text evidence="2">The sequence shown here is derived from an EMBL/GenBank/DDBJ whole genome shotgun (WGS) entry which is preliminary data.</text>
</comment>
<keyword evidence="3" id="KW-1185">Reference proteome</keyword>
<gene>
    <name evidence="2" type="ORF">CLV88_101280</name>
</gene>
<sequence>MSVAVNNSGRKMRIGVVCLLVAATALSACARNRKDAVSFNGFFFQSRAEKVSKEERDHFTVTVKKVSQDFDGAKEAGRHAGVSYCIAQYGTSKIDWVFGPDDEGIIPSDDEINFEGYCRP</sequence>
<feature type="chain" id="PRO_5015116885" evidence="1">
    <location>
        <begin position="31"/>
        <end position="120"/>
    </location>
</feature>
<reference evidence="2 3" key="1">
    <citation type="submission" date="2018-03" db="EMBL/GenBank/DDBJ databases">
        <title>Genomic Encyclopedia of Archaeal and Bacterial Type Strains, Phase II (KMG-II): from individual species to whole genera.</title>
        <authorList>
            <person name="Goeker M."/>
        </authorList>
    </citation>
    <scope>NUCLEOTIDE SEQUENCE [LARGE SCALE GENOMIC DNA]</scope>
    <source>
        <strain evidence="2 3">DSM 100673</strain>
    </source>
</reference>
<dbReference type="EMBL" id="PYGJ01000001">
    <property type="protein sequence ID" value="PSL21856.1"/>
    <property type="molecule type" value="Genomic_DNA"/>
</dbReference>
<feature type="signal peptide" evidence="1">
    <location>
        <begin position="1"/>
        <end position="30"/>
    </location>
</feature>
<proteinExistence type="predicted"/>
<keyword evidence="1" id="KW-0732">Signal</keyword>
<evidence type="ECO:0000256" key="1">
    <source>
        <dbReference type="SAM" id="SignalP"/>
    </source>
</evidence>
<protein>
    <submittedName>
        <fullName evidence="2">Uncharacterized protein</fullName>
    </submittedName>
</protein>
<evidence type="ECO:0000313" key="3">
    <source>
        <dbReference type="Proteomes" id="UP000240418"/>
    </source>
</evidence>
<accession>A0A2P8FJE1</accession>
<name>A0A2P8FJE1_9RHOB</name>
<organism evidence="2 3">
    <name type="scientific">Shimia abyssi</name>
    <dbReference type="NCBI Taxonomy" id="1662395"/>
    <lineage>
        <taxon>Bacteria</taxon>
        <taxon>Pseudomonadati</taxon>
        <taxon>Pseudomonadota</taxon>
        <taxon>Alphaproteobacteria</taxon>
        <taxon>Rhodobacterales</taxon>
        <taxon>Roseobacteraceae</taxon>
    </lineage>
</organism>
<dbReference type="AlphaFoldDB" id="A0A2P8FJE1"/>
<evidence type="ECO:0000313" key="2">
    <source>
        <dbReference type="EMBL" id="PSL21856.1"/>
    </source>
</evidence>